<dbReference type="InterPro" id="IPR038607">
    <property type="entry name" value="PhoD-like_sf"/>
</dbReference>
<dbReference type="SUPFAM" id="SSF56300">
    <property type="entry name" value="Metallo-dependent phosphatases"/>
    <property type="match status" value="1"/>
</dbReference>
<evidence type="ECO:0000259" key="2">
    <source>
        <dbReference type="Pfam" id="PF09423"/>
    </source>
</evidence>
<evidence type="ECO:0000256" key="1">
    <source>
        <dbReference type="SAM" id="SignalP"/>
    </source>
</evidence>
<dbReference type="Gene3D" id="2.60.40.380">
    <property type="entry name" value="Purple acid phosphatase-like, N-terminal"/>
    <property type="match status" value="1"/>
</dbReference>
<feature type="domain" description="Phospholipase D N-terminal" evidence="3">
    <location>
        <begin position="55"/>
        <end position="151"/>
    </location>
</feature>
<gene>
    <name evidence="4" type="ORF">W7K_09265</name>
</gene>
<dbReference type="Gene3D" id="3.60.21.70">
    <property type="entry name" value="PhoD-like phosphatase"/>
    <property type="match status" value="1"/>
</dbReference>
<dbReference type="PANTHER" id="PTHR43606">
    <property type="entry name" value="PHOSPHATASE, PUTATIVE (AFU_ORTHOLOGUE AFUA_6G08710)-RELATED"/>
    <property type="match status" value="1"/>
</dbReference>
<name>A0A0L8AAW8_9GAMM</name>
<dbReference type="Pfam" id="PF16655">
    <property type="entry name" value="PhoD_N"/>
    <property type="match status" value="1"/>
</dbReference>
<dbReference type="InterPro" id="IPR029052">
    <property type="entry name" value="Metallo-depent_PP-like"/>
</dbReference>
<dbReference type="InterPro" id="IPR052900">
    <property type="entry name" value="Phospholipid_Metab_Enz"/>
</dbReference>
<evidence type="ECO:0000259" key="3">
    <source>
        <dbReference type="Pfam" id="PF16655"/>
    </source>
</evidence>
<sequence>METINRRRFLALAGLSAAGAWMGTAHALAAQADATALNPRNLLAKPRFASTPFTLGVASGDPSADGMVLWTRLATEPLVFGGGMPTRPMAVEWQLAADDGMRKVVRQGSAMAHPELGHAVHVELDGLAPGRPYWYRFTVGGHASAVGCTRTLPAATAAVDRVRFAVAGCQHYEEGHYTAWRRIAEEPLDFVFHYGDYIYEGESQPGLRKMNGQPFTNLRNHVGPQIYTLDDYRRRYAQYKSDPDLQAAHAAAPWFVTFDDHEVDNNWAGAEDQDDTPSEVFLLRRAQAFQAYYENMPLRRSAFPRDGHMQMYRRARYGTLMDLHLLDTRQYRSKQVNMALREEVESPERSIVGAKQERWLFDGLADAAPRWHTIAHQVALGNYMREKDGVVQSSDDQWSGYLDSRRRLLDHIQKVGFGNVVTACGDAHRHYASDLVQDHRDSGVISSEFLATSITSGADGQGVDAYASNQLAHSPYLKATIDKRGYVLCDVTRDAWIGDMKTLDTVMQPNGAVQSWKRYAVEHGRPGLQEA</sequence>
<dbReference type="InterPro" id="IPR018946">
    <property type="entry name" value="PhoD-like_MPP"/>
</dbReference>
<protein>
    <submittedName>
        <fullName evidence="4">Alkaline phosphatase</fullName>
    </submittedName>
</protein>
<dbReference type="PROSITE" id="PS51318">
    <property type="entry name" value="TAT"/>
    <property type="match status" value="1"/>
</dbReference>
<dbReference type="CDD" id="cd07389">
    <property type="entry name" value="MPP_PhoD"/>
    <property type="match status" value="1"/>
</dbReference>
<dbReference type="EMBL" id="AJLO02000019">
    <property type="protein sequence ID" value="KOE99528.1"/>
    <property type="molecule type" value="Genomic_DNA"/>
</dbReference>
<dbReference type="InterPro" id="IPR032093">
    <property type="entry name" value="PhoD_N"/>
</dbReference>
<evidence type="ECO:0000313" key="4">
    <source>
        <dbReference type="EMBL" id="KOE99528.1"/>
    </source>
</evidence>
<feature type="signal peptide" evidence="1">
    <location>
        <begin position="1"/>
        <end position="27"/>
    </location>
</feature>
<dbReference type="AlphaFoldDB" id="A0A0L8AAW8"/>
<proteinExistence type="predicted"/>
<feature type="domain" description="PhoD-like phosphatase metallophosphatase" evidence="2">
    <location>
        <begin position="164"/>
        <end position="497"/>
    </location>
</feature>
<dbReference type="PANTHER" id="PTHR43606:SF2">
    <property type="entry name" value="ALKALINE PHOSPHATASE FAMILY PROTEIN (AFU_ORTHOLOGUE AFUA_5G03860)"/>
    <property type="match status" value="1"/>
</dbReference>
<accession>A0A0L8AAW8</accession>
<dbReference type="OrthoDB" id="327733at2"/>
<dbReference type="Proteomes" id="UP000036890">
    <property type="component" value="Unassembled WGS sequence"/>
</dbReference>
<reference evidence="4 5" key="1">
    <citation type="journal article" date="2012" name="J. Bacteriol.">
        <title>Genome sequence of a novel nicotine-degrading strain, Pseudomonas geniculata N1.</title>
        <authorList>
            <person name="Tang H."/>
            <person name="Yu H."/>
            <person name="Tai C."/>
            <person name="Huang K."/>
            <person name="Liu Y."/>
            <person name="Wang L."/>
            <person name="Yao Y."/>
            <person name="Wu G."/>
            <person name="Xu P."/>
        </authorList>
    </citation>
    <scope>NUCLEOTIDE SEQUENCE [LARGE SCALE GENOMIC DNA]</scope>
    <source>
        <strain evidence="4 5">N1</strain>
    </source>
</reference>
<dbReference type="InterPro" id="IPR006311">
    <property type="entry name" value="TAT_signal"/>
</dbReference>
<evidence type="ECO:0000313" key="5">
    <source>
        <dbReference type="Proteomes" id="UP000036890"/>
    </source>
</evidence>
<organism evidence="4 5">
    <name type="scientific">Stenotrophomonas geniculata N1</name>
    <dbReference type="NCBI Taxonomy" id="1167641"/>
    <lineage>
        <taxon>Bacteria</taxon>
        <taxon>Pseudomonadati</taxon>
        <taxon>Pseudomonadota</taxon>
        <taxon>Gammaproteobacteria</taxon>
        <taxon>Lysobacterales</taxon>
        <taxon>Lysobacteraceae</taxon>
        <taxon>Stenotrophomonas</taxon>
    </lineage>
</organism>
<dbReference type="RefSeq" id="WP_010484269.1">
    <property type="nucleotide sequence ID" value="NZ_AJLO02000019.1"/>
</dbReference>
<feature type="chain" id="PRO_5005579685" evidence="1">
    <location>
        <begin position="28"/>
        <end position="531"/>
    </location>
</feature>
<keyword evidence="1" id="KW-0732">Signal</keyword>
<comment type="caution">
    <text evidence="4">The sequence shown here is derived from an EMBL/GenBank/DDBJ whole genome shotgun (WGS) entry which is preliminary data.</text>
</comment>
<dbReference type="Pfam" id="PF09423">
    <property type="entry name" value="PhoD"/>
    <property type="match status" value="1"/>
</dbReference>